<dbReference type="HOGENOM" id="CLU_102515_0_0_5"/>
<evidence type="ECO:0000256" key="1">
    <source>
        <dbReference type="ARBA" id="ARBA00004141"/>
    </source>
</evidence>
<keyword evidence="7" id="KW-1185">Reference proteome</keyword>
<evidence type="ECO:0000256" key="5">
    <source>
        <dbReference type="SAM" id="Phobius"/>
    </source>
</evidence>
<dbReference type="InterPro" id="IPR007269">
    <property type="entry name" value="ICMT_MeTrfase"/>
</dbReference>
<reference evidence="6 7" key="1">
    <citation type="journal article" date="2013" name="Genome Announc.">
        <title>Draft Genome Sequence of Rhizobium mesoamericanum STM3625, a Nitrogen-Fixing Symbiont of Mimosa pudica Isolated in French Guiana (South America).</title>
        <authorList>
            <person name="Moulin L."/>
            <person name="Mornico D."/>
            <person name="Melkonian R."/>
            <person name="Klonowska A."/>
        </authorList>
    </citation>
    <scope>NUCLEOTIDE SEQUENCE [LARGE SCALE GENOMIC DNA]</scope>
    <source>
        <strain evidence="6 7">STM3625</strain>
    </source>
</reference>
<dbReference type="eggNOG" id="COG1755">
    <property type="taxonomic scope" value="Bacteria"/>
</dbReference>
<keyword evidence="3 5" id="KW-1133">Transmembrane helix</keyword>
<keyword evidence="2 5" id="KW-0812">Transmembrane</keyword>
<keyword evidence="4 5" id="KW-0472">Membrane</keyword>
<organism evidence="6 7">
    <name type="scientific">Rhizobium mesoamericanum STM3625</name>
    <dbReference type="NCBI Taxonomy" id="1211777"/>
    <lineage>
        <taxon>Bacteria</taxon>
        <taxon>Pseudomonadati</taxon>
        <taxon>Pseudomonadota</taxon>
        <taxon>Alphaproteobacteria</taxon>
        <taxon>Hyphomicrobiales</taxon>
        <taxon>Rhizobiaceae</taxon>
        <taxon>Rhizobium/Agrobacterium group</taxon>
        <taxon>Rhizobium</taxon>
    </lineage>
</organism>
<feature type="transmembrane region" description="Helical" evidence="5">
    <location>
        <begin position="125"/>
        <end position="151"/>
    </location>
</feature>
<dbReference type="Pfam" id="PF04140">
    <property type="entry name" value="ICMT"/>
    <property type="match status" value="1"/>
</dbReference>
<proteinExistence type="predicted"/>
<dbReference type="GO" id="GO:0032259">
    <property type="term" value="P:methylation"/>
    <property type="evidence" value="ECO:0007669"/>
    <property type="project" value="UniProtKB-KW"/>
</dbReference>
<comment type="caution">
    <text evidence="6">The sequence shown here is derived from an EMBL/GenBank/DDBJ whole genome shotgun (WGS) entry which is preliminary data.</text>
</comment>
<comment type="subcellular location">
    <subcellularLocation>
        <location evidence="1">Membrane</location>
        <topology evidence="1">Multi-pass membrane protein</topology>
    </subcellularLocation>
</comment>
<dbReference type="Gene3D" id="1.20.120.1630">
    <property type="match status" value="1"/>
</dbReference>
<evidence type="ECO:0000256" key="2">
    <source>
        <dbReference type="ARBA" id="ARBA00022692"/>
    </source>
</evidence>
<name>K0PT23_9HYPH</name>
<evidence type="ECO:0000313" key="6">
    <source>
        <dbReference type="EMBL" id="CCM74515.1"/>
    </source>
</evidence>
<feature type="transmembrane region" description="Helical" evidence="5">
    <location>
        <begin position="42"/>
        <end position="62"/>
    </location>
</feature>
<protein>
    <submittedName>
        <fullName evidence="6">Isoprenylcysteine carboxyl methyltransferase</fullName>
    </submittedName>
</protein>
<dbReference type="GO" id="GO:0004671">
    <property type="term" value="F:protein C-terminal S-isoprenylcysteine carboxyl O-methyltransferase activity"/>
    <property type="evidence" value="ECO:0007669"/>
    <property type="project" value="InterPro"/>
</dbReference>
<keyword evidence="6" id="KW-0489">Methyltransferase</keyword>
<dbReference type="EMBL" id="CANI01000006">
    <property type="protein sequence ID" value="CCM74515.1"/>
    <property type="molecule type" value="Genomic_DNA"/>
</dbReference>
<evidence type="ECO:0000256" key="4">
    <source>
        <dbReference type="ARBA" id="ARBA00023136"/>
    </source>
</evidence>
<evidence type="ECO:0000313" key="7">
    <source>
        <dbReference type="Proteomes" id="UP000009319"/>
    </source>
</evidence>
<dbReference type="Proteomes" id="UP000009319">
    <property type="component" value="Unassembled WGS sequence"/>
</dbReference>
<dbReference type="RefSeq" id="WP_007530274.1">
    <property type="nucleotide sequence ID" value="NZ_HF536772.1"/>
</dbReference>
<accession>K0PT23</accession>
<sequence length="165" mass="18180">MMWPSISLLAFVTVQRLAELGLAHHNTQVLLSSGAKEAAPQHYPYMVALHSCWIAGLWLLAIDRPIEPLWFAVFLALQAGRLWVIGTLKGRWTTRIIVLPGAPLVSSGPYRFLAHPNYVVVAGEIAVLPLAFGMPAYAAVFSLLNAVMLYVRIKAENKALGRQCF</sequence>
<dbReference type="GO" id="GO:0016020">
    <property type="term" value="C:membrane"/>
    <property type="evidence" value="ECO:0007669"/>
    <property type="project" value="UniProtKB-SubCell"/>
</dbReference>
<evidence type="ECO:0000256" key="3">
    <source>
        <dbReference type="ARBA" id="ARBA00022989"/>
    </source>
</evidence>
<dbReference type="AlphaFoldDB" id="K0PT23"/>
<keyword evidence="6" id="KW-0808">Transferase</keyword>
<feature type="transmembrane region" description="Helical" evidence="5">
    <location>
        <begin position="69"/>
        <end position="86"/>
    </location>
</feature>
<dbReference type="STRING" id="1211777.BN77_1647"/>
<gene>
    <name evidence="6" type="ORF">BN77_1647</name>
</gene>